<organism evidence="1 2">
    <name type="scientific">Desulfovibrio desulfuricans</name>
    <dbReference type="NCBI Taxonomy" id="876"/>
    <lineage>
        <taxon>Bacteria</taxon>
        <taxon>Pseudomonadati</taxon>
        <taxon>Thermodesulfobacteriota</taxon>
        <taxon>Desulfovibrionia</taxon>
        <taxon>Desulfovibrionales</taxon>
        <taxon>Desulfovibrionaceae</taxon>
        <taxon>Desulfovibrio</taxon>
    </lineage>
</organism>
<protein>
    <submittedName>
        <fullName evidence="1">Uncharacterized protein</fullName>
    </submittedName>
</protein>
<dbReference type="AlphaFoldDB" id="A0AA94HRM7"/>
<proteinExistence type="predicted"/>
<dbReference type="EMBL" id="FPIW01000005">
    <property type="protein sequence ID" value="SFW22928.1"/>
    <property type="molecule type" value="Genomic_DNA"/>
</dbReference>
<reference evidence="2" key="1">
    <citation type="submission" date="2016-11" db="EMBL/GenBank/DDBJ databases">
        <authorList>
            <person name="Jaros S."/>
            <person name="Januszkiewicz K."/>
            <person name="Wedrychowicz H."/>
        </authorList>
    </citation>
    <scope>NUCLEOTIDE SEQUENCE [LARGE SCALE GENOMIC DNA]</scope>
    <source>
        <strain evidence="2">DSM 7057</strain>
    </source>
</reference>
<dbReference type="Proteomes" id="UP000182680">
    <property type="component" value="Unassembled WGS sequence"/>
</dbReference>
<comment type="caution">
    <text evidence="1">The sequence shown here is derived from an EMBL/GenBank/DDBJ whole genome shotgun (WGS) entry which is preliminary data.</text>
</comment>
<evidence type="ECO:0000313" key="1">
    <source>
        <dbReference type="EMBL" id="SFW22928.1"/>
    </source>
</evidence>
<evidence type="ECO:0000313" key="2">
    <source>
        <dbReference type="Proteomes" id="UP000182680"/>
    </source>
</evidence>
<sequence length="98" mass="10941">MDFYEDAEHKAQRQREAALEAERCFCNAIISIASTPDGLLFLRWIIDKTQILTAYSSPPDHAHAAYNEGKRHIGAQLIALAKKAGVLPEILKEDTNGY</sequence>
<name>A0AA94HRM7_DESDE</name>
<accession>A0AA94HRM7</accession>
<gene>
    <name evidence="1" type="ORF">SAMN02910291_00471</name>
</gene>
<dbReference type="RefSeq" id="WP_072311263.1">
    <property type="nucleotide sequence ID" value="NZ_FPIW01000005.1"/>
</dbReference>